<dbReference type="AlphaFoldDB" id="A0A0H3MR54"/>
<evidence type="ECO:0008006" key="4">
    <source>
        <dbReference type="Google" id="ProtNLM"/>
    </source>
</evidence>
<feature type="transmembrane region" description="Helical" evidence="1">
    <location>
        <begin position="20"/>
        <end position="43"/>
    </location>
</feature>
<dbReference type="EMBL" id="FM211192">
    <property type="protein sequence ID" value="CAR71618.1"/>
    <property type="molecule type" value="Genomic_DNA"/>
</dbReference>
<gene>
    <name evidence="2" type="ordered locus">MLBr01523</name>
</gene>
<proteinExistence type="predicted"/>
<evidence type="ECO:0000256" key="1">
    <source>
        <dbReference type="SAM" id="Phobius"/>
    </source>
</evidence>
<evidence type="ECO:0000313" key="3">
    <source>
        <dbReference type="Proteomes" id="UP000006900"/>
    </source>
</evidence>
<dbReference type="HOGENOM" id="CLU_2356706_0_0_11"/>
<dbReference type="Proteomes" id="UP000006900">
    <property type="component" value="Chromosome"/>
</dbReference>
<keyword evidence="1" id="KW-1133">Transmembrane helix</keyword>
<protein>
    <recommendedName>
        <fullName evidence="4">Transmembrane protein</fullName>
    </recommendedName>
</protein>
<reference evidence="2 3" key="1">
    <citation type="journal article" date="2009" name="Nat. Genet.">
        <title>Comparative genomic and phylogeographic analysis of Mycobacterium leprae.</title>
        <authorList>
            <person name="Monot M."/>
            <person name="Honore N."/>
            <person name="Garnier T."/>
            <person name="Zidane N."/>
            <person name="Sherafi D."/>
            <person name="Paniz-Mondolfi A."/>
            <person name="Matsuoka M."/>
            <person name="Taylor G.M."/>
            <person name="Donoghue H.D."/>
            <person name="Bouwman A."/>
            <person name="Mays S."/>
            <person name="Watson C."/>
            <person name="Lockwood D."/>
            <person name="Khamispour A."/>
            <person name="Dowlati Y."/>
            <person name="Jianping S."/>
            <person name="Rea T.H."/>
            <person name="Vera-Cabrera L."/>
            <person name="Stefani M.M."/>
            <person name="Banu S."/>
            <person name="Macdonald M."/>
            <person name="Sapkota B.R."/>
            <person name="Spencer J.S."/>
            <person name="Thomas J."/>
            <person name="Harshman K."/>
            <person name="Singh P."/>
            <person name="Busso P."/>
            <person name="Gattiker A."/>
            <person name="Rougemont J."/>
            <person name="Brennan P.J."/>
            <person name="Cole S.T."/>
        </authorList>
    </citation>
    <scope>NUCLEOTIDE SEQUENCE [LARGE SCALE GENOMIC DNA]</scope>
    <source>
        <strain evidence="3">Br4923</strain>
    </source>
</reference>
<keyword evidence="1" id="KW-0472">Membrane</keyword>
<organism evidence="2 3">
    <name type="scientific">Mycobacterium leprae (strain Br4923)</name>
    <dbReference type="NCBI Taxonomy" id="561304"/>
    <lineage>
        <taxon>Bacteria</taxon>
        <taxon>Bacillati</taxon>
        <taxon>Actinomycetota</taxon>
        <taxon>Actinomycetes</taxon>
        <taxon>Mycobacteriales</taxon>
        <taxon>Mycobacteriaceae</taxon>
        <taxon>Mycobacterium</taxon>
    </lineage>
</organism>
<evidence type="ECO:0000313" key="2">
    <source>
        <dbReference type="EMBL" id="CAR71618.1"/>
    </source>
</evidence>
<accession>A0A0H3MR54</accession>
<name>A0A0H3MR54_MYCLB</name>
<keyword evidence="1" id="KW-0812">Transmembrane</keyword>
<feature type="transmembrane region" description="Helical" evidence="1">
    <location>
        <begin position="73"/>
        <end position="94"/>
    </location>
</feature>
<dbReference type="KEGG" id="mlb:MLBr01523"/>
<sequence>MSFLTTQPEALATPAAVVDMAPASAAGVSVLASGAAVGVVAVTSARVVRRDKMNGLGNGRSLLGQPQKPRLRLWTAIAAVTTSVLVSCFIRVNLTN</sequence>